<gene>
    <name evidence="1" type="ORF">THIOM_000470</name>
</gene>
<dbReference type="AlphaFoldDB" id="A0A176S6G2"/>
<accession>A0A176S6G2</accession>
<proteinExistence type="predicted"/>
<sequence>MEKTKTRKNELLRTLANKYPWVKVWFDRNFKRPYHFFKPDIHAGPNSDTVFRALIAGLNISDAERKRLNDVRNDFIRMRMDNQIVGELDDTIKRFDEQLKHCQSELANALNWKNAKTMPLHGDKNKIKARHIVADNKVPPSSCRVQ</sequence>
<dbReference type="Proteomes" id="UP000076962">
    <property type="component" value="Unassembled WGS sequence"/>
</dbReference>
<dbReference type="EMBL" id="LUTY01000212">
    <property type="protein sequence ID" value="OAD23691.1"/>
    <property type="molecule type" value="Genomic_DNA"/>
</dbReference>
<keyword evidence="2" id="KW-1185">Reference proteome</keyword>
<reference evidence="1 2" key="1">
    <citation type="submission" date="2016-05" db="EMBL/GenBank/DDBJ databases">
        <title>Single-cell genome of chain-forming Candidatus Thiomargarita nelsonii and comparison to other large sulfur-oxidizing bacteria.</title>
        <authorList>
            <person name="Winkel M."/>
            <person name="Salman V."/>
            <person name="Woyke T."/>
            <person name="Schulz-Vogt H."/>
            <person name="Richter M."/>
            <person name="Flood B."/>
            <person name="Bailey J."/>
            <person name="Amann R."/>
            <person name="Mussmann M."/>
        </authorList>
    </citation>
    <scope>NUCLEOTIDE SEQUENCE [LARGE SCALE GENOMIC DNA]</scope>
    <source>
        <strain evidence="1 2">THI036</strain>
    </source>
</reference>
<organism evidence="1 2">
    <name type="scientific">Candidatus Thiomargarita nelsonii</name>
    <dbReference type="NCBI Taxonomy" id="1003181"/>
    <lineage>
        <taxon>Bacteria</taxon>
        <taxon>Pseudomonadati</taxon>
        <taxon>Pseudomonadota</taxon>
        <taxon>Gammaproteobacteria</taxon>
        <taxon>Thiotrichales</taxon>
        <taxon>Thiotrichaceae</taxon>
        <taxon>Thiomargarita</taxon>
    </lineage>
</organism>
<protein>
    <submittedName>
        <fullName evidence="1">Uncharacterized protein</fullName>
    </submittedName>
</protein>
<evidence type="ECO:0000313" key="2">
    <source>
        <dbReference type="Proteomes" id="UP000076962"/>
    </source>
</evidence>
<name>A0A176S6G2_9GAMM</name>
<comment type="caution">
    <text evidence="1">The sequence shown here is derived from an EMBL/GenBank/DDBJ whole genome shotgun (WGS) entry which is preliminary data.</text>
</comment>
<evidence type="ECO:0000313" key="1">
    <source>
        <dbReference type="EMBL" id="OAD23691.1"/>
    </source>
</evidence>